<feature type="signal peptide" evidence="1">
    <location>
        <begin position="1"/>
        <end position="21"/>
    </location>
</feature>
<dbReference type="EMBL" id="CAICTM010000075">
    <property type="protein sequence ID" value="CAB9500139.1"/>
    <property type="molecule type" value="Genomic_DNA"/>
</dbReference>
<sequence length="1008" mass="110130">MMYRCLLLVVVSHLFLFWNDGERVGFAHAVPTRCEEPITRRSRELVGPVFETPAWKSFQAVCQEKLYTIATYADTHIYHVITPMPTTADDANNDEDAAGFCNEKLVLHDGGETGRTIIVEEAGFQSGRDQDEDDVFHFQGSFSLRAILQAFHTANTLMQDNPQERSKNSYDVLYNNCATFILGFMDALGLEPGQPIAKYIAGRLAQNGGHTIEMLQDSQEFQALLPPKMTTTLKNDDMRNKEDERELLQLLVEYYIQNRVKVEPIVLESEEATSAPDTSTQASAGGHVTYPRSLRRYLQAASQDQDSATCSLCYGGASPNPNGTVLPAWVDGIGYTTCEDAEILAKDFLDGSISCTISQISGVAHCGCPDLPPINPGIGCNFCGNDNPSYNIGFHQKIPQFQNPESSSEQFLCFDMIIAAQNFPSSKNCEDLISAGSKHWCGCPDAPKPPATCTLCLDGAPIPDPSLEVLPGGGTCQDVIDLMEAGFSDNCGAMQATTGVYCGCEANIKQAIGDVGTYDLNFRDTPCRICPNGALLQDTSQVVVLNYRNNGVQRRLDTSCGEIEFFANAYDMCDEPNTFSHAPFCGCFAEDEGPDCHLCWGNETVVNETEALFPDLPSTFAETCESVQASLPTFPNLHHGRPRCTQLQELGFLACGCPQVPPERSNTFQCPLPCSYDQIDPFRLDFTFQPDYKTCGDIVASANHAKSQEECDEFSKRIQFCCEGTPYTNGCSLCDGGSDPQVQGYDSDDSPVTCQDYQSFLPQLVLSDDSKECTRWQDFGYISCGCPSQRAPLPHQTECRVLPESCSPIDMDHSCKHALSIIGRVENASECLYVQQLFDLLCCGDLDAREIVVPSNDGNGTVMTVTVEIVFDEFPSEVAWSILDSEAQRIAASPVFVTPDDYKVNFDLAAGEYVFVILDAVGDGIIDGSFLLRAGEEVLVENVPYTYYQAINFTVSAEANNTVGVANDPASTNTTSGAHEDESKSPAVALIGGWLVAAMVMTVSVINY</sequence>
<comment type="caution">
    <text evidence="2">The sequence shown here is derived from an EMBL/GenBank/DDBJ whole genome shotgun (WGS) entry which is preliminary data.</text>
</comment>
<evidence type="ECO:0008006" key="4">
    <source>
        <dbReference type="Google" id="ProtNLM"/>
    </source>
</evidence>
<protein>
    <recommendedName>
        <fullName evidence="4">PPPDE domain-containing protein</fullName>
    </recommendedName>
</protein>
<evidence type="ECO:0000313" key="2">
    <source>
        <dbReference type="EMBL" id="CAB9500139.1"/>
    </source>
</evidence>
<reference evidence="2" key="1">
    <citation type="submission" date="2020-06" db="EMBL/GenBank/DDBJ databases">
        <authorList>
            <consortium name="Plant Systems Biology data submission"/>
        </authorList>
    </citation>
    <scope>NUCLEOTIDE SEQUENCE</scope>
    <source>
        <strain evidence="2">D6</strain>
    </source>
</reference>
<feature type="chain" id="PRO_5040308605" description="PPPDE domain-containing protein" evidence="1">
    <location>
        <begin position="22"/>
        <end position="1008"/>
    </location>
</feature>
<evidence type="ECO:0000256" key="1">
    <source>
        <dbReference type="SAM" id="SignalP"/>
    </source>
</evidence>
<evidence type="ECO:0000313" key="3">
    <source>
        <dbReference type="Proteomes" id="UP001153069"/>
    </source>
</evidence>
<dbReference type="Proteomes" id="UP001153069">
    <property type="component" value="Unassembled WGS sequence"/>
</dbReference>
<dbReference type="AlphaFoldDB" id="A0A9N8DCG7"/>
<keyword evidence="3" id="KW-1185">Reference proteome</keyword>
<accession>A0A9N8DCG7</accession>
<keyword evidence="1" id="KW-0732">Signal</keyword>
<name>A0A9N8DCG7_9STRA</name>
<organism evidence="2 3">
    <name type="scientific">Seminavis robusta</name>
    <dbReference type="NCBI Taxonomy" id="568900"/>
    <lineage>
        <taxon>Eukaryota</taxon>
        <taxon>Sar</taxon>
        <taxon>Stramenopiles</taxon>
        <taxon>Ochrophyta</taxon>
        <taxon>Bacillariophyta</taxon>
        <taxon>Bacillariophyceae</taxon>
        <taxon>Bacillariophycidae</taxon>
        <taxon>Naviculales</taxon>
        <taxon>Naviculaceae</taxon>
        <taxon>Seminavis</taxon>
    </lineage>
</organism>
<proteinExistence type="predicted"/>
<gene>
    <name evidence="2" type="ORF">SEMRO_76_G041761.1</name>
</gene>